<comment type="similarity">
    <text evidence="1">Belongs to the WD repeat CDC20/Fizzy family.</text>
</comment>
<proteinExistence type="inferred from homology"/>
<evidence type="ECO:0000313" key="9">
    <source>
        <dbReference type="Proteomes" id="UP000717996"/>
    </source>
</evidence>
<protein>
    <recommendedName>
        <fullName evidence="7">CDC20/Fizzy WD40 domain-containing protein</fullName>
    </recommendedName>
</protein>
<keyword evidence="2 5" id="KW-0853">WD repeat</keyword>
<keyword evidence="3" id="KW-0677">Repeat</keyword>
<gene>
    <name evidence="8" type="ORF">G6F51_007513</name>
</gene>
<comment type="caution">
    <text evidence="8">The sequence shown here is derived from an EMBL/GenBank/DDBJ whole genome shotgun (WGS) entry which is preliminary data.</text>
</comment>
<dbReference type="GO" id="GO:0031145">
    <property type="term" value="P:anaphase-promoting complex-dependent catabolic process"/>
    <property type="evidence" value="ECO:0007669"/>
    <property type="project" value="TreeGrafter"/>
</dbReference>
<dbReference type="InterPro" id="IPR036322">
    <property type="entry name" value="WD40_repeat_dom_sf"/>
</dbReference>
<dbReference type="InterPro" id="IPR056150">
    <property type="entry name" value="WD40_CDC20-Fz"/>
</dbReference>
<dbReference type="PANTHER" id="PTHR19918">
    <property type="entry name" value="CELL DIVISION CYCLE 20 CDC20 FIZZY -RELATED"/>
    <property type="match status" value="1"/>
</dbReference>
<evidence type="ECO:0000256" key="6">
    <source>
        <dbReference type="SAM" id="MobiDB-lite"/>
    </source>
</evidence>
<feature type="compositionally biased region" description="Basic and acidic residues" evidence="6">
    <location>
        <begin position="7"/>
        <end position="25"/>
    </location>
</feature>
<dbReference type="EMBL" id="JAANIT010001129">
    <property type="protein sequence ID" value="KAG1542052.1"/>
    <property type="molecule type" value="Genomic_DNA"/>
</dbReference>
<evidence type="ECO:0000256" key="5">
    <source>
        <dbReference type="PROSITE-ProRule" id="PRU00221"/>
    </source>
</evidence>
<feature type="compositionally biased region" description="Low complexity" evidence="6">
    <location>
        <begin position="139"/>
        <end position="173"/>
    </location>
</feature>
<evidence type="ECO:0000256" key="4">
    <source>
        <dbReference type="ARBA" id="ARBA00023306"/>
    </source>
</evidence>
<dbReference type="AlphaFoldDB" id="A0A9P6Y8P7"/>
<dbReference type="InterPro" id="IPR015943">
    <property type="entry name" value="WD40/YVTN_repeat-like_dom_sf"/>
</dbReference>
<dbReference type="CDD" id="cd00200">
    <property type="entry name" value="WD40"/>
    <property type="match status" value="1"/>
</dbReference>
<feature type="repeat" description="WD" evidence="5">
    <location>
        <begin position="379"/>
        <end position="411"/>
    </location>
</feature>
<dbReference type="GO" id="GO:1905786">
    <property type="term" value="P:positive regulation of anaphase-promoting complex-dependent catabolic process"/>
    <property type="evidence" value="ECO:0007669"/>
    <property type="project" value="TreeGrafter"/>
</dbReference>
<dbReference type="GO" id="GO:0005680">
    <property type="term" value="C:anaphase-promoting complex"/>
    <property type="evidence" value="ECO:0007669"/>
    <property type="project" value="TreeGrafter"/>
</dbReference>
<reference evidence="8" key="1">
    <citation type="journal article" date="2020" name="Microb. Genom.">
        <title>Genetic diversity of clinical and environmental Mucorales isolates obtained from an investigation of mucormycosis cases among solid organ transplant recipients.</title>
        <authorList>
            <person name="Nguyen M.H."/>
            <person name="Kaul D."/>
            <person name="Muto C."/>
            <person name="Cheng S.J."/>
            <person name="Richter R.A."/>
            <person name="Bruno V.M."/>
            <person name="Liu G."/>
            <person name="Beyhan S."/>
            <person name="Sundermann A.J."/>
            <person name="Mounaud S."/>
            <person name="Pasculle A.W."/>
            <person name="Nierman W.C."/>
            <person name="Driscoll E."/>
            <person name="Cumbie R."/>
            <person name="Clancy C.J."/>
            <person name="Dupont C.L."/>
        </authorList>
    </citation>
    <scope>NUCLEOTIDE SEQUENCE</scope>
    <source>
        <strain evidence="8">GL16</strain>
    </source>
</reference>
<dbReference type="SMART" id="SM00320">
    <property type="entry name" value="WD40"/>
    <property type="match status" value="6"/>
</dbReference>
<feature type="region of interest" description="Disordered" evidence="6">
    <location>
        <begin position="126"/>
        <end position="173"/>
    </location>
</feature>
<dbReference type="OrthoDB" id="10263272at2759"/>
<dbReference type="InterPro" id="IPR033010">
    <property type="entry name" value="Cdc20/Fizzy"/>
</dbReference>
<feature type="region of interest" description="Disordered" evidence="6">
    <location>
        <begin position="1"/>
        <end position="31"/>
    </location>
</feature>
<feature type="repeat" description="WD" evidence="5">
    <location>
        <begin position="515"/>
        <end position="556"/>
    </location>
</feature>
<feature type="domain" description="CDC20/Fizzy WD40" evidence="7">
    <location>
        <begin position="251"/>
        <end position="546"/>
    </location>
</feature>
<evidence type="ECO:0000256" key="1">
    <source>
        <dbReference type="ARBA" id="ARBA00006445"/>
    </source>
</evidence>
<dbReference type="SUPFAM" id="SSF50978">
    <property type="entry name" value="WD40 repeat-like"/>
    <property type="match status" value="1"/>
</dbReference>
<dbReference type="GO" id="GO:1990757">
    <property type="term" value="F:ubiquitin ligase activator activity"/>
    <property type="evidence" value="ECO:0007669"/>
    <property type="project" value="TreeGrafter"/>
</dbReference>
<evidence type="ECO:0000259" key="7">
    <source>
        <dbReference type="Pfam" id="PF24807"/>
    </source>
</evidence>
<dbReference type="Gene3D" id="2.130.10.10">
    <property type="entry name" value="YVTN repeat-like/Quinoprotein amine dehydrogenase"/>
    <property type="match status" value="1"/>
</dbReference>
<dbReference type="PROSITE" id="PS50082">
    <property type="entry name" value="WD_REPEATS_2"/>
    <property type="match status" value="2"/>
</dbReference>
<dbReference type="InterPro" id="IPR019775">
    <property type="entry name" value="WD40_repeat_CS"/>
</dbReference>
<sequence>MRLRSSKIIEVKKQAPPKEDKERQQEPIYTDEVLYKEELDDPGTPPGQDIESYFPPSPFGRKRYQTSIDRFILPSQGRNLTKEFDDSIRKPTEVVEQKESKRITAYFRAEVLDDPNAADEFVSNTESIHGRTLQPTRDNNNNNNNNNNDHFASSSSISSLHSNSNSINSSNNSSFSNPFELIVETSTATTMPTTAPIATSVIITPTSTCVNMFESPIASRFQTSPISEAGRRILLSNDYKRRFPSSPIKVLDAPDLHDDFYLNLVDWGHNDCLAVGLGSVVYLWNANTSKVTQLCSLPTSELITSVNWSSVGHYLAIGTKEGRVLLFDTVSSEKIRTWTTHKSRVSSLAWASNILSSGGRDHAIYHHDVRSNEAYFRRLTGHTHEICGLKWNSDGSALASGGNDNNLMIWDSHENIILHRFTQHTAAIKAVSWSPHKRGVLVSGGGTADKTIKQWNTITGNLISSHDTGSQVCNLIWSKKTDEIISSHGYANPLVSESNQVHIWKADKMEKVGTLSGHQSRVLYMSMSYDGSTLVTGAADETLMFWDLFSDDEYLKHEPEEKVVCLR</sequence>
<dbReference type="PROSITE" id="PS50294">
    <property type="entry name" value="WD_REPEATS_REGION"/>
    <property type="match status" value="2"/>
</dbReference>
<feature type="compositionally biased region" description="Polar residues" evidence="6">
    <location>
        <begin position="126"/>
        <end position="138"/>
    </location>
</feature>
<evidence type="ECO:0000256" key="2">
    <source>
        <dbReference type="ARBA" id="ARBA00022574"/>
    </source>
</evidence>
<dbReference type="Pfam" id="PF24807">
    <property type="entry name" value="WD40_CDC20-Fz"/>
    <property type="match status" value="1"/>
</dbReference>
<accession>A0A9P6Y8P7</accession>
<name>A0A9P6Y8P7_RHIOR</name>
<evidence type="ECO:0000256" key="3">
    <source>
        <dbReference type="ARBA" id="ARBA00022737"/>
    </source>
</evidence>
<dbReference type="PROSITE" id="PS00678">
    <property type="entry name" value="WD_REPEATS_1"/>
    <property type="match status" value="1"/>
</dbReference>
<keyword evidence="4" id="KW-0131">Cell cycle</keyword>
<organism evidence="8 9">
    <name type="scientific">Rhizopus oryzae</name>
    <name type="common">Mucormycosis agent</name>
    <name type="synonym">Rhizopus arrhizus var. delemar</name>
    <dbReference type="NCBI Taxonomy" id="64495"/>
    <lineage>
        <taxon>Eukaryota</taxon>
        <taxon>Fungi</taxon>
        <taxon>Fungi incertae sedis</taxon>
        <taxon>Mucoromycota</taxon>
        <taxon>Mucoromycotina</taxon>
        <taxon>Mucoromycetes</taxon>
        <taxon>Mucorales</taxon>
        <taxon>Mucorineae</taxon>
        <taxon>Rhizopodaceae</taxon>
        <taxon>Rhizopus</taxon>
    </lineage>
</organism>
<dbReference type="PANTHER" id="PTHR19918:SF1">
    <property type="entry name" value="FIZZY-RELATED PROTEIN HOMOLOG"/>
    <property type="match status" value="1"/>
</dbReference>
<dbReference type="GO" id="GO:0010997">
    <property type="term" value="F:anaphase-promoting complex binding"/>
    <property type="evidence" value="ECO:0007669"/>
    <property type="project" value="InterPro"/>
</dbReference>
<evidence type="ECO:0000313" key="8">
    <source>
        <dbReference type="EMBL" id="KAG1542052.1"/>
    </source>
</evidence>
<dbReference type="InterPro" id="IPR001680">
    <property type="entry name" value="WD40_rpt"/>
</dbReference>
<dbReference type="Proteomes" id="UP000717996">
    <property type="component" value="Unassembled WGS sequence"/>
</dbReference>